<feature type="compositionally biased region" description="Acidic residues" evidence="4">
    <location>
        <begin position="38"/>
        <end position="75"/>
    </location>
</feature>
<dbReference type="PANTHER" id="PTHR15052">
    <property type="entry name" value="RNA POLYMERASE III TRANSCRIPTION INITIATION FACTOR COMPLEX SUBUNIT"/>
    <property type="match status" value="1"/>
</dbReference>
<dbReference type="Gene3D" id="2.130.10.10">
    <property type="entry name" value="YVTN repeat-like/Quinoprotein amine dehydrogenase"/>
    <property type="match status" value="1"/>
</dbReference>
<dbReference type="SMART" id="SM00320">
    <property type="entry name" value="WD40"/>
    <property type="match status" value="3"/>
</dbReference>
<feature type="region of interest" description="Disordered" evidence="4">
    <location>
        <begin position="1"/>
        <end position="120"/>
    </location>
</feature>
<gene>
    <name evidence="5" type="ORF">BD311DRAFT_744205</name>
</gene>
<dbReference type="EMBL" id="ML143386">
    <property type="protein sequence ID" value="TBU35559.1"/>
    <property type="molecule type" value="Genomic_DNA"/>
</dbReference>
<comment type="subcellular location">
    <subcellularLocation>
        <location evidence="1">Nucleus</location>
    </subcellularLocation>
</comment>
<organism evidence="5">
    <name type="scientific">Dichomitus squalens</name>
    <dbReference type="NCBI Taxonomy" id="114155"/>
    <lineage>
        <taxon>Eukaryota</taxon>
        <taxon>Fungi</taxon>
        <taxon>Dikarya</taxon>
        <taxon>Basidiomycota</taxon>
        <taxon>Agaricomycotina</taxon>
        <taxon>Agaricomycetes</taxon>
        <taxon>Polyporales</taxon>
        <taxon>Polyporaceae</taxon>
        <taxon>Dichomitus</taxon>
    </lineage>
</organism>
<dbReference type="InterPro" id="IPR001680">
    <property type="entry name" value="WD40_rpt"/>
</dbReference>
<evidence type="ECO:0000313" key="5">
    <source>
        <dbReference type="EMBL" id="TBU35559.1"/>
    </source>
</evidence>
<dbReference type="InterPro" id="IPR052416">
    <property type="entry name" value="GTF3C_component"/>
</dbReference>
<dbReference type="AlphaFoldDB" id="A0A4Q9N4P9"/>
<reference evidence="5" key="1">
    <citation type="submission" date="2019-01" db="EMBL/GenBank/DDBJ databases">
        <title>Draft genome sequences of three monokaryotic isolates of the white-rot basidiomycete fungus Dichomitus squalens.</title>
        <authorList>
            <consortium name="DOE Joint Genome Institute"/>
            <person name="Lopez S.C."/>
            <person name="Andreopoulos B."/>
            <person name="Pangilinan J."/>
            <person name="Lipzen A."/>
            <person name="Riley R."/>
            <person name="Ahrendt S."/>
            <person name="Ng V."/>
            <person name="Barry K."/>
            <person name="Daum C."/>
            <person name="Grigoriev I.V."/>
            <person name="Hilden K.S."/>
            <person name="Makela M.R."/>
            <person name="de Vries R.P."/>
        </authorList>
    </citation>
    <scope>NUCLEOTIDE SEQUENCE [LARGE SCALE GENOMIC DNA]</scope>
    <source>
        <strain evidence="5">OM18370.1</strain>
    </source>
</reference>
<dbReference type="OrthoDB" id="4703at2759"/>
<evidence type="ECO:0000256" key="3">
    <source>
        <dbReference type="ARBA" id="ARBA00023242"/>
    </source>
</evidence>
<evidence type="ECO:0000256" key="1">
    <source>
        <dbReference type="ARBA" id="ARBA00004123"/>
    </source>
</evidence>
<dbReference type="PANTHER" id="PTHR15052:SF2">
    <property type="entry name" value="GENERAL TRANSCRIPTION FACTOR 3C POLYPEPTIDE 2"/>
    <property type="match status" value="1"/>
</dbReference>
<dbReference type="SUPFAM" id="SSF50978">
    <property type="entry name" value="WD40 repeat-like"/>
    <property type="match status" value="1"/>
</dbReference>
<keyword evidence="3" id="KW-0539">Nucleus</keyword>
<dbReference type="GO" id="GO:0006383">
    <property type="term" value="P:transcription by RNA polymerase III"/>
    <property type="evidence" value="ECO:0007669"/>
    <property type="project" value="TreeGrafter"/>
</dbReference>
<name>A0A4Q9N4P9_9APHY</name>
<dbReference type="InterPro" id="IPR015943">
    <property type="entry name" value="WD40/YVTN_repeat-like_dom_sf"/>
</dbReference>
<accession>A0A4Q9N4P9</accession>
<evidence type="ECO:0000256" key="4">
    <source>
        <dbReference type="SAM" id="MobiDB-lite"/>
    </source>
</evidence>
<dbReference type="InterPro" id="IPR036322">
    <property type="entry name" value="WD40_repeat_dom_sf"/>
</dbReference>
<sequence length="778" mass="85590">MSRQLRTRASRPNYAVLSGYIEPDEDGAGPSQAREYLEEVDSGSEFEPDAVPEQQGADDAEDMALDDAEPEDEPEASTATAKLRRRQTASTRESSLAGPESASVGPRRKSAPPKPTAKRSVVLAPGLSYLSNRQQHALPSQNHRHRSFGIHQKGGKTERLIEPPRLFEPASTALTNAWGVNSTITERLNKSWGYNIGPGPLWDMVEDRGWFKEAYDSPNTTEKERRPRVHGGLRLGAYRLLSPFEAVPYLPSDVQTTHEGALKPPPPVACSFGPFGKQTRLEVNRYDSIRIAQFFPGSKAHVFNAGAPVWAIDWCPIHPDDRSYYQHRQYLAVAPFPSRSYSPMIGSRVQRPSSACIQLWSLCPSLAAENAMDVDGGVSDAGEMRCDLVLCLDSGPAYDLKWCPLPANDSTMEANDATPRKLGILGGTFGDGSLTFYVVPDPRTIKVPADYPKNTPLYVKPTKPLLRIELEETCCWSFDWANSEVVAIGCTNGNIAIYNIATALYQQSSMPLFPTHYFTVHQSAIRSIAWIRAPVCDADGEETSDDPTVLVSGGYDGVETITDIRELRGNVMNRTRDVVTTICYSAYTGSAITIDHENIIKAYSVAPIMLGRGHTLLEPNGPIWSLAASDYHPQIAIGVTDGSCLTTNALRSTRRGGLIPFMEHKIYQLDYSRAVGEYRMLEHFLPKETHNRPAATRQNKTIPVGTGAWPPEVGIHRVVWNDRNGLAGTPLLASATGSGLCRVDWLLGKWGRDPLPYNSVEGMRAETGGEFDEDDESD</sequence>
<dbReference type="GO" id="GO:0005634">
    <property type="term" value="C:nucleus"/>
    <property type="evidence" value="ECO:0007669"/>
    <property type="project" value="UniProtKB-SubCell"/>
</dbReference>
<proteinExistence type="predicted"/>
<protein>
    <recommendedName>
        <fullName evidence="6">WD40 repeat-like protein</fullName>
    </recommendedName>
</protein>
<dbReference type="Proteomes" id="UP000292957">
    <property type="component" value="Unassembled WGS sequence"/>
</dbReference>
<evidence type="ECO:0008006" key="6">
    <source>
        <dbReference type="Google" id="ProtNLM"/>
    </source>
</evidence>
<dbReference type="GO" id="GO:0000127">
    <property type="term" value="C:transcription factor TFIIIC complex"/>
    <property type="evidence" value="ECO:0007669"/>
    <property type="project" value="TreeGrafter"/>
</dbReference>
<evidence type="ECO:0000256" key="2">
    <source>
        <dbReference type="ARBA" id="ARBA00023163"/>
    </source>
</evidence>
<keyword evidence="2" id="KW-0804">Transcription</keyword>